<accession>A0AAF3FL81</accession>
<dbReference type="InterPro" id="IPR035940">
    <property type="entry name" value="CAP_sf"/>
</dbReference>
<proteinExistence type="predicted"/>
<name>A0AAF3FL81_9BILA</name>
<dbReference type="InterPro" id="IPR014044">
    <property type="entry name" value="CAP_dom"/>
</dbReference>
<keyword evidence="2" id="KW-1185">Reference proteome</keyword>
<dbReference type="WBParaSite" id="MBELARI_LOCUS7737">
    <property type="protein sequence ID" value="MBELARI_LOCUS7737"/>
    <property type="gene ID" value="MBELARI_LOCUS7737"/>
</dbReference>
<evidence type="ECO:0000259" key="1">
    <source>
        <dbReference type="Pfam" id="PF00188"/>
    </source>
</evidence>
<sequence>MRHNQIVYRYRPKPLEKVIWKQIERRTADGYLISVSSQESVQVADYDKFYACSGDSSTNDNVSSTKSWSYHPNPCDQREIRAIHPTLCDRKETRFCERCTDDIREEGISYEECAYQRNYRNLSFDSVSLKHLFNRINYIRDDNGVRRIHQDQYLCDEAQNWADYLANRDEFCTRSGFCMSVWMGEDPSSDIAFGWITDADRSKNPNHCLEATRIGLGTTYNNYRKMHIVVACFE</sequence>
<dbReference type="Proteomes" id="UP000887575">
    <property type="component" value="Unassembled WGS sequence"/>
</dbReference>
<feature type="domain" description="SCP" evidence="1">
    <location>
        <begin position="133"/>
        <end position="202"/>
    </location>
</feature>
<evidence type="ECO:0000313" key="3">
    <source>
        <dbReference type="WBParaSite" id="MBELARI_LOCUS7737"/>
    </source>
</evidence>
<protein>
    <submittedName>
        <fullName evidence="3">SCP domain-containing protein</fullName>
    </submittedName>
</protein>
<evidence type="ECO:0000313" key="2">
    <source>
        <dbReference type="Proteomes" id="UP000887575"/>
    </source>
</evidence>
<organism evidence="2 3">
    <name type="scientific">Mesorhabditis belari</name>
    <dbReference type="NCBI Taxonomy" id="2138241"/>
    <lineage>
        <taxon>Eukaryota</taxon>
        <taxon>Metazoa</taxon>
        <taxon>Ecdysozoa</taxon>
        <taxon>Nematoda</taxon>
        <taxon>Chromadorea</taxon>
        <taxon>Rhabditida</taxon>
        <taxon>Rhabditina</taxon>
        <taxon>Rhabditomorpha</taxon>
        <taxon>Rhabditoidea</taxon>
        <taxon>Rhabditidae</taxon>
        <taxon>Mesorhabditinae</taxon>
        <taxon>Mesorhabditis</taxon>
    </lineage>
</organism>
<reference evidence="3" key="1">
    <citation type="submission" date="2024-02" db="UniProtKB">
        <authorList>
            <consortium name="WormBaseParasite"/>
        </authorList>
    </citation>
    <scope>IDENTIFICATION</scope>
</reference>
<dbReference type="Pfam" id="PF00188">
    <property type="entry name" value="CAP"/>
    <property type="match status" value="1"/>
</dbReference>
<dbReference type="SUPFAM" id="SSF55797">
    <property type="entry name" value="PR-1-like"/>
    <property type="match status" value="1"/>
</dbReference>
<dbReference type="AlphaFoldDB" id="A0AAF3FL81"/>